<dbReference type="InParanoid" id="B4N7L8"/>
<keyword evidence="3" id="KW-1185">Reference proteome</keyword>
<reference evidence="2 3" key="1">
    <citation type="journal article" date="2007" name="Nature">
        <title>Evolution of genes and genomes on the Drosophila phylogeny.</title>
        <authorList>
            <consortium name="Drosophila 12 Genomes Consortium"/>
            <person name="Clark A.G."/>
            <person name="Eisen M.B."/>
            <person name="Smith D.R."/>
            <person name="Bergman C.M."/>
            <person name="Oliver B."/>
            <person name="Markow T.A."/>
            <person name="Kaufman T.C."/>
            <person name="Kellis M."/>
            <person name="Gelbart W."/>
            <person name="Iyer V.N."/>
            <person name="Pollard D.A."/>
            <person name="Sackton T.B."/>
            <person name="Larracuente A.M."/>
            <person name="Singh N.D."/>
            <person name="Abad J.P."/>
            <person name="Abt D.N."/>
            <person name="Adryan B."/>
            <person name="Aguade M."/>
            <person name="Akashi H."/>
            <person name="Anderson W.W."/>
            <person name="Aquadro C.F."/>
            <person name="Ardell D.H."/>
            <person name="Arguello R."/>
            <person name="Artieri C.G."/>
            <person name="Barbash D.A."/>
            <person name="Barker D."/>
            <person name="Barsanti P."/>
            <person name="Batterham P."/>
            <person name="Batzoglou S."/>
            <person name="Begun D."/>
            <person name="Bhutkar A."/>
            <person name="Blanco E."/>
            <person name="Bosak S.A."/>
            <person name="Bradley R.K."/>
            <person name="Brand A.D."/>
            <person name="Brent M.R."/>
            <person name="Brooks A.N."/>
            <person name="Brown R.H."/>
            <person name="Butlin R.K."/>
            <person name="Caggese C."/>
            <person name="Calvi B.R."/>
            <person name="Bernardo de Carvalho A."/>
            <person name="Caspi A."/>
            <person name="Castrezana S."/>
            <person name="Celniker S.E."/>
            <person name="Chang J.L."/>
            <person name="Chapple C."/>
            <person name="Chatterji S."/>
            <person name="Chinwalla A."/>
            <person name="Civetta A."/>
            <person name="Clifton S.W."/>
            <person name="Comeron J.M."/>
            <person name="Costello J.C."/>
            <person name="Coyne J.A."/>
            <person name="Daub J."/>
            <person name="David R.G."/>
            <person name="Delcher A.L."/>
            <person name="Delehaunty K."/>
            <person name="Do C.B."/>
            <person name="Ebling H."/>
            <person name="Edwards K."/>
            <person name="Eickbush T."/>
            <person name="Evans J.D."/>
            <person name="Filipski A."/>
            <person name="Findeiss S."/>
            <person name="Freyhult E."/>
            <person name="Fulton L."/>
            <person name="Fulton R."/>
            <person name="Garcia A.C."/>
            <person name="Gardiner A."/>
            <person name="Garfield D.A."/>
            <person name="Garvin B.E."/>
            <person name="Gibson G."/>
            <person name="Gilbert D."/>
            <person name="Gnerre S."/>
            <person name="Godfrey J."/>
            <person name="Good R."/>
            <person name="Gotea V."/>
            <person name="Gravely B."/>
            <person name="Greenberg A.J."/>
            <person name="Griffiths-Jones S."/>
            <person name="Gross S."/>
            <person name="Guigo R."/>
            <person name="Gustafson E.A."/>
            <person name="Haerty W."/>
            <person name="Hahn M.W."/>
            <person name="Halligan D.L."/>
            <person name="Halpern A.L."/>
            <person name="Halter G.M."/>
            <person name="Han M.V."/>
            <person name="Heger A."/>
            <person name="Hillier L."/>
            <person name="Hinrichs A.S."/>
            <person name="Holmes I."/>
            <person name="Hoskins R.A."/>
            <person name="Hubisz M.J."/>
            <person name="Hultmark D."/>
            <person name="Huntley M.A."/>
            <person name="Jaffe D.B."/>
            <person name="Jagadeeshan S."/>
            <person name="Jeck W.R."/>
            <person name="Johnson J."/>
            <person name="Jones C.D."/>
            <person name="Jordan W.C."/>
            <person name="Karpen G.H."/>
            <person name="Kataoka E."/>
            <person name="Keightley P.D."/>
            <person name="Kheradpour P."/>
            <person name="Kirkness E.F."/>
            <person name="Koerich L.B."/>
            <person name="Kristiansen K."/>
            <person name="Kudrna D."/>
            <person name="Kulathinal R.J."/>
            <person name="Kumar S."/>
            <person name="Kwok R."/>
            <person name="Lander E."/>
            <person name="Langley C.H."/>
            <person name="Lapoint R."/>
            <person name="Lazzaro B.P."/>
            <person name="Lee S.J."/>
            <person name="Levesque L."/>
            <person name="Li R."/>
            <person name="Lin C.F."/>
            <person name="Lin M.F."/>
            <person name="Lindblad-Toh K."/>
            <person name="Llopart A."/>
            <person name="Long M."/>
            <person name="Low L."/>
            <person name="Lozovsky E."/>
            <person name="Lu J."/>
            <person name="Luo M."/>
            <person name="Machado C.A."/>
            <person name="Makalowski W."/>
            <person name="Marzo M."/>
            <person name="Matsuda M."/>
            <person name="Matzkin L."/>
            <person name="McAllister B."/>
            <person name="McBride C.S."/>
            <person name="McKernan B."/>
            <person name="McKernan K."/>
            <person name="Mendez-Lago M."/>
            <person name="Minx P."/>
            <person name="Mollenhauer M.U."/>
            <person name="Montooth K."/>
            <person name="Mount S.M."/>
            <person name="Mu X."/>
            <person name="Myers E."/>
            <person name="Negre B."/>
            <person name="Newfeld S."/>
            <person name="Nielsen R."/>
            <person name="Noor M.A."/>
            <person name="O'Grady P."/>
            <person name="Pachter L."/>
            <person name="Papaceit M."/>
            <person name="Parisi M.J."/>
            <person name="Parisi M."/>
            <person name="Parts L."/>
            <person name="Pedersen J.S."/>
            <person name="Pesole G."/>
            <person name="Phillippy A.M."/>
            <person name="Ponting C.P."/>
            <person name="Pop M."/>
            <person name="Porcelli D."/>
            <person name="Powell J.R."/>
            <person name="Prohaska S."/>
            <person name="Pruitt K."/>
            <person name="Puig M."/>
            <person name="Quesneville H."/>
            <person name="Ram K.R."/>
            <person name="Rand D."/>
            <person name="Rasmussen M.D."/>
            <person name="Reed L.K."/>
            <person name="Reenan R."/>
            <person name="Reily A."/>
            <person name="Remington K.A."/>
            <person name="Rieger T.T."/>
            <person name="Ritchie M.G."/>
            <person name="Robin C."/>
            <person name="Rogers Y.H."/>
            <person name="Rohde C."/>
            <person name="Rozas J."/>
            <person name="Rubenfield M.J."/>
            <person name="Ruiz A."/>
            <person name="Russo S."/>
            <person name="Salzberg S.L."/>
            <person name="Sanchez-Gracia A."/>
            <person name="Saranga D.J."/>
            <person name="Sato H."/>
            <person name="Schaeffer S.W."/>
            <person name="Schatz M.C."/>
            <person name="Schlenke T."/>
            <person name="Schwartz R."/>
            <person name="Segarra C."/>
            <person name="Singh R.S."/>
            <person name="Sirot L."/>
            <person name="Sirota M."/>
            <person name="Sisneros N.B."/>
            <person name="Smith C.D."/>
            <person name="Smith T.F."/>
            <person name="Spieth J."/>
            <person name="Stage D.E."/>
            <person name="Stark A."/>
            <person name="Stephan W."/>
            <person name="Strausberg R.L."/>
            <person name="Strempel S."/>
            <person name="Sturgill D."/>
            <person name="Sutton G."/>
            <person name="Sutton G.G."/>
            <person name="Tao W."/>
            <person name="Teichmann S."/>
            <person name="Tobari Y.N."/>
            <person name="Tomimura Y."/>
            <person name="Tsolas J.M."/>
            <person name="Valente V.L."/>
            <person name="Venter E."/>
            <person name="Venter J.C."/>
            <person name="Vicario S."/>
            <person name="Vieira F.G."/>
            <person name="Vilella A.J."/>
            <person name="Villasante A."/>
            <person name="Walenz B."/>
            <person name="Wang J."/>
            <person name="Wasserman M."/>
            <person name="Watts T."/>
            <person name="Wilson D."/>
            <person name="Wilson R.K."/>
            <person name="Wing R.A."/>
            <person name="Wolfner M.F."/>
            <person name="Wong A."/>
            <person name="Wong G.K."/>
            <person name="Wu C.I."/>
            <person name="Wu G."/>
            <person name="Yamamoto D."/>
            <person name="Yang H.P."/>
            <person name="Yang S.P."/>
            <person name="Yorke J.A."/>
            <person name="Yoshida K."/>
            <person name="Zdobnov E."/>
            <person name="Zhang P."/>
            <person name="Zhang Y."/>
            <person name="Zimin A.V."/>
            <person name="Baldwin J."/>
            <person name="Abdouelleil A."/>
            <person name="Abdulkadir J."/>
            <person name="Abebe A."/>
            <person name="Abera B."/>
            <person name="Abreu J."/>
            <person name="Acer S.C."/>
            <person name="Aftuck L."/>
            <person name="Alexander A."/>
            <person name="An P."/>
            <person name="Anderson E."/>
            <person name="Anderson S."/>
            <person name="Arachi H."/>
            <person name="Azer M."/>
            <person name="Bachantsang P."/>
            <person name="Barry A."/>
            <person name="Bayul T."/>
            <person name="Berlin A."/>
            <person name="Bessette D."/>
            <person name="Bloom T."/>
            <person name="Blye J."/>
            <person name="Boguslavskiy L."/>
            <person name="Bonnet C."/>
            <person name="Boukhgalter B."/>
            <person name="Bourzgui I."/>
            <person name="Brown A."/>
            <person name="Cahill P."/>
            <person name="Channer S."/>
            <person name="Cheshatsang Y."/>
            <person name="Chuda L."/>
            <person name="Citroen M."/>
            <person name="Collymore A."/>
            <person name="Cooke P."/>
            <person name="Costello M."/>
            <person name="D'Aco K."/>
            <person name="Daza R."/>
            <person name="De Haan G."/>
            <person name="DeGray S."/>
            <person name="DeMaso C."/>
            <person name="Dhargay N."/>
            <person name="Dooley K."/>
            <person name="Dooley E."/>
            <person name="Doricent M."/>
            <person name="Dorje P."/>
            <person name="Dorjee K."/>
            <person name="Dupes A."/>
            <person name="Elong R."/>
            <person name="Falk J."/>
            <person name="Farina A."/>
            <person name="Faro S."/>
            <person name="Ferguson D."/>
            <person name="Fisher S."/>
            <person name="Foley C.D."/>
            <person name="Franke A."/>
            <person name="Friedrich D."/>
            <person name="Gadbois L."/>
            <person name="Gearin G."/>
            <person name="Gearin C.R."/>
            <person name="Giannoukos G."/>
            <person name="Goode T."/>
            <person name="Graham J."/>
            <person name="Grandbois E."/>
            <person name="Grewal S."/>
            <person name="Gyaltsen K."/>
            <person name="Hafez N."/>
            <person name="Hagos B."/>
            <person name="Hall J."/>
            <person name="Henson C."/>
            <person name="Hollinger A."/>
            <person name="Honan T."/>
            <person name="Huard M.D."/>
            <person name="Hughes L."/>
            <person name="Hurhula B."/>
            <person name="Husby M.E."/>
            <person name="Kamat A."/>
            <person name="Kanga B."/>
            <person name="Kashin S."/>
            <person name="Khazanovich D."/>
            <person name="Kisner P."/>
            <person name="Lance K."/>
            <person name="Lara M."/>
            <person name="Lee W."/>
            <person name="Lennon N."/>
            <person name="Letendre F."/>
            <person name="LeVine R."/>
            <person name="Lipovsky A."/>
            <person name="Liu X."/>
            <person name="Liu J."/>
            <person name="Liu S."/>
            <person name="Lokyitsang T."/>
            <person name="Lokyitsang Y."/>
            <person name="Lubonja R."/>
            <person name="Lui A."/>
            <person name="MacDonald P."/>
            <person name="Magnisalis V."/>
            <person name="Maru K."/>
            <person name="Matthews C."/>
            <person name="McCusker W."/>
            <person name="McDonough S."/>
            <person name="Mehta T."/>
            <person name="Meldrim J."/>
            <person name="Meneus L."/>
            <person name="Mihai O."/>
            <person name="Mihalev A."/>
            <person name="Mihova T."/>
            <person name="Mittelman R."/>
            <person name="Mlenga V."/>
            <person name="Montmayeur A."/>
            <person name="Mulrain L."/>
            <person name="Navidi A."/>
            <person name="Naylor J."/>
            <person name="Negash T."/>
            <person name="Nguyen T."/>
            <person name="Nguyen N."/>
            <person name="Nicol R."/>
            <person name="Norbu C."/>
            <person name="Norbu N."/>
            <person name="Novod N."/>
            <person name="O'Neill B."/>
            <person name="Osman S."/>
            <person name="Markiewicz E."/>
            <person name="Oyono O.L."/>
            <person name="Patti C."/>
            <person name="Phunkhang P."/>
            <person name="Pierre F."/>
            <person name="Priest M."/>
            <person name="Raghuraman S."/>
            <person name="Rege F."/>
            <person name="Reyes R."/>
            <person name="Rise C."/>
            <person name="Rogov P."/>
            <person name="Ross K."/>
            <person name="Ryan E."/>
            <person name="Settipalli S."/>
            <person name="Shea T."/>
            <person name="Sherpa N."/>
            <person name="Shi L."/>
            <person name="Shih D."/>
            <person name="Sparrow T."/>
            <person name="Spaulding J."/>
            <person name="Stalker J."/>
            <person name="Stange-Thomann N."/>
            <person name="Stavropoulos S."/>
            <person name="Stone C."/>
            <person name="Strader C."/>
            <person name="Tesfaye S."/>
            <person name="Thomson T."/>
            <person name="Thoulutsang Y."/>
            <person name="Thoulutsang D."/>
            <person name="Topham K."/>
            <person name="Topping I."/>
            <person name="Tsamla T."/>
            <person name="Vassiliev H."/>
            <person name="Vo A."/>
            <person name="Wangchuk T."/>
            <person name="Wangdi T."/>
            <person name="Weiand M."/>
            <person name="Wilkinson J."/>
            <person name="Wilson A."/>
            <person name="Yadav S."/>
            <person name="Young G."/>
            <person name="Yu Q."/>
            <person name="Zembek L."/>
            <person name="Zhong D."/>
            <person name="Zimmer A."/>
            <person name="Zwirko Z."/>
            <person name="Jaffe D.B."/>
            <person name="Alvarez P."/>
            <person name="Brockman W."/>
            <person name="Butler J."/>
            <person name="Chin C."/>
            <person name="Gnerre S."/>
            <person name="Grabherr M."/>
            <person name="Kleber M."/>
            <person name="Mauceli E."/>
            <person name="MacCallum I."/>
        </authorList>
    </citation>
    <scope>NUCLEOTIDE SEQUENCE [LARGE SCALE GENOMIC DNA]</scope>
    <source>
        <strain evidence="3">Tucson 14030-0811.24</strain>
    </source>
</reference>
<dbReference type="Proteomes" id="UP000007798">
    <property type="component" value="Unassembled WGS sequence"/>
</dbReference>
<dbReference type="EMBL" id="CH964214">
    <property type="protein sequence ID" value="EDW80357.1"/>
    <property type="molecule type" value="Genomic_DNA"/>
</dbReference>
<feature type="region of interest" description="Disordered" evidence="1">
    <location>
        <begin position="36"/>
        <end position="68"/>
    </location>
</feature>
<feature type="compositionally biased region" description="Polar residues" evidence="1">
    <location>
        <begin position="88"/>
        <end position="100"/>
    </location>
</feature>
<dbReference type="HOGENOM" id="CLU_1983872_0_0_1"/>
<name>B4N7L8_DROWI</name>
<dbReference type="OMA" id="GEGYEMN"/>
<dbReference type="KEGG" id="dwi:6646706"/>
<feature type="compositionally biased region" description="Polar residues" evidence="1">
    <location>
        <begin position="118"/>
        <end position="132"/>
    </location>
</feature>
<gene>
    <name evidence="2" type="primary">Dwil\GK18700</name>
    <name evidence="2" type="ORF">Dwil_GK18700</name>
</gene>
<sequence length="132" mass="14409">MEYGNGYMQYQSMEGYGMSSPAEGYNQMGVTQMGGGQPRYYADQSGYGNGLQPQDESRNCQNGSAAFGGPGYRSPLRYSKALKEMNSRNGLYSPMDQQRVSGGRGDYYTLPGLGGNEGQMSYQSHSSGNSYY</sequence>
<proteinExistence type="predicted"/>
<dbReference type="AlphaFoldDB" id="B4N7L8"/>
<dbReference type="STRING" id="7260.B4N7L8"/>
<accession>B4N7L8</accession>
<dbReference type="PhylomeDB" id="B4N7L8"/>
<organism evidence="2 3">
    <name type="scientific">Drosophila willistoni</name>
    <name type="common">Fruit fly</name>
    <dbReference type="NCBI Taxonomy" id="7260"/>
    <lineage>
        <taxon>Eukaryota</taxon>
        <taxon>Metazoa</taxon>
        <taxon>Ecdysozoa</taxon>
        <taxon>Arthropoda</taxon>
        <taxon>Hexapoda</taxon>
        <taxon>Insecta</taxon>
        <taxon>Pterygota</taxon>
        <taxon>Neoptera</taxon>
        <taxon>Endopterygota</taxon>
        <taxon>Diptera</taxon>
        <taxon>Brachycera</taxon>
        <taxon>Muscomorpha</taxon>
        <taxon>Ephydroidea</taxon>
        <taxon>Drosophilidae</taxon>
        <taxon>Drosophila</taxon>
        <taxon>Sophophora</taxon>
    </lineage>
</organism>
<evidence type="ECO:0000256" key="1">
    <source>
        <dbReference type="SAM" id="MobiDB-lite"/>
    </source>
</evidence>
<evidence type="ECO:0000313" key="2">
    <source>
        <dbReference type="EMBL" id="EDW80357.1"/>
    </source>
</evidence>
<dbReference type="eggNOG" id="ENOG502TCJK">
    <property type="taxonomic scope" value="Eukaryota"/>
</dbReference>
<evidence type="ECO:0000313" key="3">
    <source>
        <dbReference type="Proteomes" id="UP000007798"/>
    </source>
</evidence>
<dbReference type="OrthoDB" id="7844242at2759"/>
<protein>
    <submittedName>
        <fullName evidence="2">Uncharacterized protein</fullName>
    </submittedName>
</protein>
<feature type="compositionally biased region" description="Polar residues" evidence="1">
    <location>
        <begin position="51"/>
        <end position="64"/>
    </location>
</feature>
<feature type="region of interest" description="Disordered" evidence="1">
    <location>
        <begin position="88"/>
        <end position="132"/>
    </location>
</feature>